<dbReference type="InterPro" id="IPR002347">
    <property type="entry name" value="SDR_fam"/>
</dbReference>
<dbReference type="FunFam" id="3.40.50.720:FF:000084">
    <property type="entry name" value="Short-chain dehydrogenase reductase"/>
    <property type="match status" value="1"/>
</dbReference>
<keyword evidence="2" id="KW-0521">NADP</keyword>
<dbReference type="PRINTS" id="PR00081">
    <property type="entry name" value="GDHRDH"/>
</dbReference>
<dbReference type="SUPFAM" id="SSF51735">
    <property type="entry name" value="NAD(P)-binding Rossmann-fold domains"/>
    <property type="match status" value="1"/>
</dbReference>
<dbReference type="GO" id="GO:0016491">
    <property type="term" value="F:oxidoreductase activity"/>
    <property type="evidence" value="ECO:0007669"/>
    <property type="project" value="UniProtKB-KW"/>
</dbReference>
<dbReference type="AlphaFoldDB" id="A0A9W4NIS4"/>
<keyword evidence="3" id="KW-0560">Oxidoreductase</keyword>
<evidence type="ECO:0000313" key="4">
    <source>
        <dbReference type="EMBL" id="CAG8381158.1"/>
    </source>
</evidence>
<name>A0A9W4NIS4_9EURO</name>
<dbReference type="Proteomes" id="UP001152592">
    <property type="component" value="Unassembled WGS sequence"/>
</dbReference>
<dbReference type="OrthoDB" id="439943at2759"/>
<reference evidence="4" key="1">
    <citation type="submission" date="2021-07" db="EMBL/GenBank/DDBJ databases">
        <authorList>
            <person name="Branca A.L. A."/>
        </authorList>
    </citation>
    <scope>NUCLEOTIDE SEQUENCE</scope>
</reference>
<dbReference type="PANTHER" id="PTHR43639:SF1">
    <property type="entry name" value="SHORT-CHAIN DEHYDROGENASE_REDUCTASE FAMILY PROTEIN"/>
    <property type="match status" value="1"/>
</dbReference>
<dbReference type="PANTHER" id="PTHR43639">
    <property type="entry name" value="OXIDOREDUCTASE, SHORT-CHAIN DEHYDROGENASE/REDUCTASE FAMILY (AFU_ORTHOLOGUE AFUA_5G02870)"/>
    <property type="match status" value="1"/>
</dbReference>
<accession>A0A9W4NIS4</accession>
<dbReference type="Pfam" id="PF13561">
    <property type="entry name" value="adh_short_C2"/>
    <property type="match status" value="1"/>
</dbReference>
<sequence length="295" mass="31647">MRVQDGSNISFLTLHRPTDHQIHSAFQDSLHQPFITSHQPIMPGRLEGKVALVSGSTQGFGRGILETFIREGAVVLGMDLQATDGPVDTFPESVAYQIKANVAEEESWIKALETSISKFGKAPSIVVHNAGWSYPNKSGLDVTVEEFDRLFNVNVRSIYLASKVLIPEMKKNGPGSTVVISSENAIRPGATQTWYNATKAGVSSATKSMALEFARDQLRFNTICPTSGNTPLLNKFAGIADGPVPAEIIKAKCEAIPIGRLVEPSDVANVALFLAEPASSIISGVEILVDGARCV</sequence>
<dbReference type="InterPro" id="IPR036291">
    <property type="entry name" value="NAD(P)-bd_dom_sf"/>
</dbReference>
<organism evidence="4 5">
    <name type="scientific">Penicillium salamii</name>
    <dbReference type="NCBI Taxonomy" id="1612424"/>
    <lineage>
        <taxon>Eukaryota</taxon>
        <taxon>Fungi</taxon>
        <taxon>Dikarya</taxon>
        <taxon>Ascomycota</taxon>
        <taxon>Pezizomycotina</taxon>
        <taxon>Eurotiomycetes</taxon>
        <taxon>Eurotiomycetidae</taxon>
        <taxon>Eurotiales</taxon>
        <taxon>Aspergillaceae</taxon>
        <taxon>Penicillium</taxon>
    </lineage>
</organism>
<comment type="caution">
    <text evidence="4">The sequence shown here is derived from an EMBL/GenBank/DDBJ whole genome shotgun (WGS) entry which is preliminary data.</text>
</comment>
<evidence type="ECO:0000256" key="3">
    <source>
        <dbReference type="ARBA" id="ARBA00023002"/>
    </source>
</evidence>
<gene>
    <name evidence="4" type="ORF">PSALAMII_LOCUS5719</name>
</gene>
<protein>
    <recommendedName>
        <fullName evidence="6">NAD(P)-binding protein</fullName>
    </recommendedName>
</protein>
<evidence type="ECO:0008006" key="6">
    <source>
        <dbReference type="Google" id="ProtNLM"/>
    </source>
</evidence>
<dbReference type="EMBL" id="CAJVPD010000236">
    <property type="protein sequence ID" value="CAG8381158.1"/>
    <property type="molecule type" value="Genomic_DNA"/>
</dbReference>
<evidence type="ECO:0000313" key="5">
    <source>
        <dbReference type="Proteomes" id="UP001152592"/>
    </source>
</evidence>
<evidence type="ECO:0000256" key="2">
    <source>
        <dbReference type="ARBA" id="ARBA00022857"/>
    </source>
</evidence>
<dbReference type="Gene3D" id="3.40.50.720">
    <property type="entry name" value="NAD(P)-binding Rossmann-like Domain"/>
    <property type="match status" value="1"/>
</dbReference>
<evidence type="ECO:0000256" key="1">
    <source>
        <dbReference type="ARBA" id="ARBA00006484"/>
    </source>
</evidence>
<proteinExistence type="inferred from homology"/>
<comment type="similarity">
    <text evidence="1">Belongs to the short-chain dehydrogenases/reductases (SDR) family.</text>
</comment>